<gene>
    <name evidence="1" type="ORF">L1987_77180</name>
</gene>
<dbReference type="Proteomes" id="UP001056120">
    <property type="component" value="Linkage Group LG26"/>
</dbReference>
<evidence type="ECO:0000313" key="1">
    <source>
        <dbReference type="EMBL" id="KAI3694218.1"/>
    </source>
</evidence>
<dbReference type="EMBL" id="CM042043">
    <property type="protein sequence ID" value="KAI3694218.1"/>
    <property type="molecule type" value="Genomic_DNA"/>
</dbReference>
<organism evidence="1 2">
    <name type="scientific">Smallanthus sonchifolius</name>
    <dbReference type="NCBI Taxonomy" id="185202"/>
    <lineage>
        <taxon>Eukaryota</taxon>
        <taxon>Viridiplantae</taxon>
        <taxon>Streptophyta</taxon>
        <taxon>Embryophyta</taxon>
        <taxon>Tracheophyta</taxon>
        <taxon>Spermatophyta</taxon>
        <taxon>Magnoliopsida</taxon>
        <taxon>eudicotyledons</taxon>
        <taxon>Gunneridae</taxon>
        <taxon>Pentapetalae</taxon>
        <taxon>asterids</taxon>
        <taxon>campanulids</taxon>
        <taxon>Asterales</taxon>
        <taxon>Asteraceae</taxon>
        <taxon>Asteroideae</taxon>
        <taxon>Heliantheae alliance</taxon>
        <taxon>Millerieae</taxon>
        <taxon>Smallanthus</taxon>
    </lineage>
</organism>
<keyword evidence="2" id="KW-1185">Reference proteome</keyword>
<reference evidence="2" key="1">
    <citation type="journal article" date="2022" name="Mol. Ecol. Resour.">
        <title>The genomes of chicory, endive, great burdock and yacon provide insights into Asteraceae palaeo-polyploidization history and plant inulin production.</title>
        <authorList>
            <person name="Fan W."/>
            <person name="Wang S."/>
            <person name="Wang H."/>
            <person name="Wang A."/>
            <person name="Jiang F."/>
            <person name="Liu H."/>
            <person name="Zhao H."/>
            <person name="Xu D."/>
            <person name="Zhang Y."/>
        </authorList>
    </citation>
    <scope>NUCLEOTIDE SEQUENCE [LARGE SCALE GENOMIC DNA]</scope>
    <source>
        <strain evidence="2">cv. Yunnan</strain>
    </source>
</reference>
<comment type="caution">
    <text evidence="1">The sequence shown here is derived from an EMBL/GenBank/DDBJ whole genome shotgun (WGS) entry which is preliminary data.</text>
</comment>
<evidence type="ECO:0000313" key="2">
    <source>
        <dbReference type="Proteomes" id="UP001056120"/>
    </source>
</evidence>
<protein>
    <submittedName>
        <fullName evidence="1">Uncharacterized protein</fullName>
    </submittedName>
</protein>
<accession>A0ACB8ZA49</accession>
<sequence>MLCFSCPLFLKLDICKSKFLLYLIGFALLRIMTTGQLIFIFLAVASSRLCIVFSLRPYSGDLHCNREKLPSQKALRTDQFTVLVNGYSESRIPILHTVTGIYSSSPSVAAVVVLWGNPKTAIKTLVQLSHNLSISSPGDAPISVIRQPSSSLNARFLPRPWISTRAVLICDDDIEIDTKSNEFAFNIWRNNPEQLVGLFARSHEIDLTSRTWIYTVHPDRYSILLTKFMLMKTEYLYRYSCEGGESMAQARLIVDEMRNCEDILMNFVAANTTGVGPVLVGAKRVRDWGDARNEGGRELTAEEVAVGLSSRKKDHRKRRGDCIREFHRVLGKMALRYSYGKMVDSVGEQGLCEKGGKLVFCDQQFFK</sequence>
<name>A0ACB8ZA49_9ASTR</name>
<reference evidence="1 2" key="2">
    <citation type="journal article" date="2022" name="Mol. Ecol. Resour.">
        <title>The genomes of chicory, endive, great burdock and yacon provide insights into Asteraceae paleo-polyploidization history and plant inulin production.</title>
        <authorList>
            <person name="Fan W."/>
            <person name="Wang S."/>
            <person name="Wang H."/>
            <person name="Wang A."/>
            <person name="Jiang F."/>
            <person name="Liu H."/>
            <person name="Zhao H."/>
            <person name="Xu D."/>
            <person name="Zhang Y."/>
        </authorList>
    </citation>
    <scope>NUCLEOTIDE SEQUENCE [LARGE SCALE GENOMIC DNA]</scope>
    <source>
        <strain evidence="2">cv. Yunnan</strain>
        <tissue evidence="1">Leaves</tissue>
    </source>
</reference>
<proteinExistence type="predicted"/>